<keyword evidence="3" id="KW-1185">Reference proteome</keyword>
<accession>A0A166HJI7</accession>
<feature type="region of interest" description="Disordered" evidence="1">
    <location>
        <begin position="1"/>
        <end position="53"/>
    </location>
</feature>
<evidence type="ECO:0000313" key="3">
    <source>
        <dbReference type="Proteomes" id="UP000076532"/>
    </source>
</evidence>
<name>A0A166HJI7_9AGAM</name>
<evidence type="ECO:0000256" key="1">
    <source>
        <dbReference type="SAM" id="MobiDB-lite"/>
    </source>
</evidence>
<feature type="compositionally biased region" description="Basic residues" evidence="1">
    <location>
        <begin position="1"/>
        <end position="13"/>
    </location>
</feature>
<reference evidence="2 3" key="1">
    <citation type="journal article" date="2016" name="Mol. Biol. Evol.">
        <title>Comparative Genomics of Early-Diverging Mushroom-Forming Fungi Provides Insights into the Origins of Lignocellulose Decay Capabilities.</title>
        <authorList>
            <person name="Nagy L.G."/>
            <person name="Riley R."/>
            <person name="Tritt A."/>
            <person name="Adam C."/>
            <person name="Daum C."/>
            <person name="Floudas D."/>
            <person name="Sun H."/>
            <person name="Yadav J.S."/>
            <person name="Pangilinan J."/>
            <person name="Larsson K.H."/>
            <person name="Matsuura K."/>
            <person name="Barry K."/>
            <person name="Labutti K."/>
            <person name="Kuo R."/>
            <person name="Ohm R.A."/>
            <person name="Bhattacharya S.S."/>
            <person name="Shirouzu T."/>
            <person name="Yoshinaga Y."/>
            <person name="Martin F.M."/>
            <person name="Grigoriev I.V."/>
            <person name="Hibbett D.S."/>
        </authorList>
    </citation>
    <scope>NUCLEOTIDE SEQUENCE [LARGE SCALE GENOMIC DNA]</scope>
    <source>
        <strain evidence="2 3">CBS 109695</strain>
    </source>
</reference>
<evidence type="ECO:0000313" key="2">
    <source>
        <dbReference type="EMBL" id="KZP18926.1"/>
    </source>
</evidence>
<organism evidence="2 3">
    <name type="scientific">Athelia psychrophila</name>
    <dbReference type="NCBI Taxonomy" id="1759441"/>
    <lineage>
        <taxon>Eukaryota</taxon>
        <taxon>Fungi</taxon>
        <taxon>Dikarya</taxon>
        <taxon>Basidiomycota</taxon>
        <taxon>Agaricomycotina</taxon>
        <taxon>Agaricomycetes</taxon>
        <taxon>Agaricomycetidae</taxon>
        <taxon>Atheliales</taxon>
        <taxon>Atheliaceae</taxon>
        <taxon>Athelia</taxon>
    </lineage>
</organism>
<dbReference type="AlphaFoldDB" id="A0A166HJI7"/>
<feature type="compositionally biased region" description="Low complexity" evidence="1">
    <location>
        <begin position="15"/>
        <end position="39"/>
    </location>
</feature>
<dbReference type="OrthoDB" id="3260306at2759"/>
<proteinExistence type="predicted"/>
<dbReference type="Proteomes" id="UP000076532">
    <property type="component" value="Unassembled WGS sequence"/>
</dbReference>
<gene>
    <name evidence="2" type="ORF">FIBSPDRAFT_955888</name>
</gene>
<sequence>MGRSAKAHKRVNKKSTSGTPAAASGSRAKAPQAQVQVQAAKKKAGLKDKAKGKSIADEGLLGGADYVSLMMGGRRKAKTEAGKLAQASE</sequence>
<dbReference type="EMBL" id="KV417568">
    <property type="protein sequence ID" value="KZP18926.1"/>
    <property type="molecule type" value="Genomic_DNA"/>
</dbReference>
<protein>
    <submittedName>
        <fullName evidence="2">Uncharacterized protein</fullName>
    </submittedName>
</protein>